<dbReference type="Proteomes" id="UP000000249">
    <property type="component" value="Chromosome 1"/>
</dbReference>
<dbReference type="eggNOG" id="ENOG502Z8J0">
    <property type="taxonomic scope" value="Bacteria"/>
</dbReference>
<dbReference type="AlphaFoldDB" id="A0A0H3AIS2"/>
<evidence type="ECO:0008006" key="4">
    <source>
        <dbReference type="Google" id="ProtNLM"/>
    </source>
</evidence>
<dbReference type="InterPro" id="IPR021452">
    <property type="entry name" value="DUF3103"/>
</dbReference>
<feature type="compositionally biased region" description="Polar residues" evidence="1">
    <location>
        <begin position="210"/>
        <end position="225"/>
    </location>
</feature>
<dbReference type="EMBL" id="CP000627">
    <property type="protein sequence ID" value="ABQ21018.1"/>
    <property type="molecule type" value="Genomic_DNA"/>
</dbReference>
<protein>
    <recommendedName>
        <fullName evidence="4">DUF3103 domain-containing protein</fullName>
    </recommendedName>
</protein>
<feature type="region of interest" description="Disordered" evidence="1">
    <location>
        <begin position="209"/>
        <end position="237"/>
    </location>
</feature>
<dbReference type="OrthoDB" id="6190837at2"/>
<proteinExistence type="predicted"/>
<sequence length="414" mass="46098">MSPIELWLYSLQQEKGSPMHKPLSIAVLLTVALVGCQSEETQSNTGLTAQAKADAVVAQKRQLAESFSQNYAAYAHTLKTQISADNLSISVSELVESAPNTEMSQQLRSADKNVRTLKGIDQFTEQLLQLRLADASMLKEWQEGQSPLFAFEPSGNDDSWQYIEAYDVYGQIHQLDVYQLPDVPVFVVDNDSAVELKAGLQAMRAEMQRLGQSPQLSTQESSSIEASTRSLSRSASADTAPISTTVLKKIRLQDDKEPWISGRAEIYALVTGVDPSRDKPTIDLIDMPYLDYDKQDYFPNQVVIHWTRYRWGAADMILMEQDDGTDYKELAKQLVKVAEEVLKLIPDPEVQGYAIIAQITGKIIEAIPDGVLVNDDDFVDVFYTLMQDTQYTDHPGANGNATATFEPLTIYPTK</sequence>
<evidence type="ECO:0000256" key="1">
    <source>
        <dbReference type="SAM" id="MobiDB-lite"/>
    </source>
</evidence>
<dbReference type="KEGG" id="vcr:VC395_1761"/>
<feature type="compositionally biased region" description="Low complexity" evidence="1">
    <location>
        <begin position="226"/>
        <end position="237"/>
    </location>
</feature>
<name>A0A0H3AIS2_VIBC3</name>
<organism evidence="2 3">
    <name type="scientific">Vibrio cholerae serotype O1 (strain ATCC 39541 / Classical Ogawa 395 / O395)</name>
    <dbReference type="NCBI Taxonomy" id="345073"/>
    <lineage>
        <taxon>Bacteria</taxon>
        <taxon>Pseudomonadati</taxon>
        <taxon>Pseudomonadota</taxon>
        <taxon>Gammaproteobacteria</taxon>
        <taxon>Vibrionales</taxon>
        <taxon>Vibrionaceae</taxon>
        <taxon>Vibrio</taxon>
    </lineage>
</organism>
<dbReference type="PATRIC" id="fig|345073.21.peg.1706"/>
<dbReference type="KEGG" id="vco:VC0395_A1250"/>
<evidence type="ECO:0000313" key="3">
    <source>
        <dbReference type="Proteomes" id="UP000000249"/>
    </source>
</evidence>
<evidence type="ECO:0000313" key="2">
    <source>
        <dbReference type="EMBL" id="ABQ21018.1"/>
    </source>
</evidence>
<dbReference type="Pfam" id="PF11301">
    <property type="entry name" value="DUF3103"/>
    <property type="match status" value="1"/>
</dbReference>
<accession>A0A0H3AIS2</accession>
<gene>
    <name evidence="2" type="ordered locus">VC0395_A1250</name>
</gene>
<reference evidence="2 3" key="1">
    <citation type="submission" date="2007-03" db="EMBL/GenBank/DDBJ databases">
        <authorList>
            <person name="Heidelberg J."/>
        </authorList>
    </citation>
    <scope>NUCLEOTIDE SEQUENCE [LARGE SCALE GENOMIC DNA]</scope>
    <source>
        <strain evidence="3">ATCC 39541 / Classical Ogawa 395 / O395</strain>
    </source>
</reference>